<protein>
    <submittedName>
        <fullName evidence="2">Uncharacterized protein</fullName>
    </submittedName>
</protein>
<feature type="compositionally biased region" description="Polar residues" evidence="1">
    <location>
        <begin position="189"/>
        <end position="207"/>
    </location>
</feature>
<proteinExistence type="predicted"/>
<evidence type="ECO:0000313" key="2">
    <source>
        <dbReference type="EMBL" id="CAB9508180.1"/>
    </source>
</evidence>
<feature type="region of interest" description="Disordered" evidence="1">
    <location>
        <begin position="1"/>
        <end position="20"/>
    </location>
</feature>
<feature type="region of interest" description="Disordered" evidence="1">
    <location>
        <begin position="189"/>
        <end position="214"/>
    </location>
</feature>
<gene>
    <name evidence="2" type="ORF">SEMRO_336_G120410.1</name>
</gene>
<name>A0A9N8HDB8_9STRA</name>
<feature type="compositionally biased region" description="Basic and acidic residues" evidence="1">
    <location>
        <begin position="7"/>
        <end position="20"/>
    </location>
</feature>
<dbReference type="EMBL" id="CAICTM010000335">
    <property type="protein sequence ID" value="CAB9508180.1"/>
    <property type="molecule type" value="Genomic_DNA"/>
</dbReference>
<dbReference type="Proteomes" id="UP001153069">
    <property type="component" value="Unassembled WGS sequence"/>
</dbReference>
<dbReference type="AlphaFoldDB" id="A0A9N8HDB8"/>
<accession>A0A9N8HDB8</accession>
<dbReference type="OrthoDB" id="46446at2759"/>
<evidence type="ECO:0000256" key="1">
    <source>
        <dbReference type="SAM" id="MobiDB-lite"/>
    </source>
</evidence>
<organism evidence="2 3">
    <name type="scientific">Seminavis robusta</name>
    <dbReference type="NCBI Taxonomy" id="568900"/>
    <lineage>
        <taxon>Eukaryota</taxon>
        <taxon>Sar</taxon>
        <taxon>Stramenopiles</taxon>
        <taxon>Ochrophyta</taxon>
        <taxon>Bacillariophyta</taxon>
        <taxon>Bacillariophyceae</taxon>
        <taxon>Bacillariophycidae</taxon>
        <taxon>Naviculales</taxon>
        <taxon>Naviculaceae</taxon>
        <taxon>Seminavis</taxon>
    </lineage>
</organism>
<feature type="compositionally biased region" description="Acidic residues" evidence="1">
    <location>
        <begin position="292"/>
        <end position="303"/>
    </location>
</feature>
<keyword evidence="3" id="KW-1185">Reference proteome</keyword>
<comment type="caution">
    <text evidence="2">The sequence shown here is derived from an EMBL/GenBank/DDBJ whole genome shotgun (WGS) entry which is preliminary data.</text>
</comment>
<feature type="region of interest" description="Disordered" evidence="1">
    <location>
        <begin position="257"/>
        <end position="317"/>
    </location>
</feature>
<sequence length="317" mass="35800">MANNNSDSRKSIDDEKERKRQEASMLETFLRVSKARVEEIRIQQARDLNLSDGELLVLNNIHGAGMMEGLIAGVTTFVIARRLPRYLQQRAAARRRQQSGYTLDALPGGSPFHKDVNNKRPFIWRAFQFTLDVTLSVLVAANTSAYMADTQKLAKQVTDIPLMEGRSAISDHFCEVLVQEYKRQWNASQQEQLNDTNSGDFSTTGQSKGYEKDVPLDPNFDRKSILKDPKLPFLKGYIEFIQNCQKRQAIERRIRQERGMAPSEPVEIPAPGVPSDTSEDSSLFVDGGGADFSDDDGWTEEDVSSFATDQDEDDRRK</sequence>
<reference evidence="2" key="1">
    <citation type="submission" date="2020-06" db="EMBL/GenBank/DDBJ databases">
        <authorList>
            <consortium name="Plant Systems Biology data submission"/>
        </authorList>
    </citation>
    <scope>NUCLEOTIDE SEQUENCE</scope>
    <source>
        <strain evidence="2">D6</strain>
    </source>
</reference>
<evidence type="ECO:0000313" key="3">
    <source>
        <dbReference type="Proteomes" id="UP001153069"/>
    </source>
</evidence>